<reference evidence="3" key="1">
    <citation type="submission" date="2017-02" db="UniProtKB">
        <authorList>
            <consortium name="WormBaseParasite"/>
        </authorList>
    </citation>
    <scope>IDENTIFICATION</scope>
</reference>
<dbReference type="WBParaSite" id="ALUE_0002075701-mRNA-1">
    <property type="protein sequence ID" value="ALUE_0002075701-mRNA-1"/>
    <property type="gene ID" value="ALUE_0002075701"/>
</dbReference>
<name>A0A0M3IPS9_ASCLU</name>
<evidence type="ECO:0000256" key="1">
    <source>
        <dbReference type="SAM" id="SignalP"/>
    </source>
</evidence>
<dbReference type="Proteomes" id="UP000036681">
    <property type="component" value="Unplaced"/>
</dbReference>
<evidence type="ECO:0000313" key="3">
    <source>
        <dbReference type="WBParaSite" id="ALUE_0002075701-mRNA-1"/>
    </source>
</evidence>
<evidence type="ECO:0000313" key="2">
    <source>
        <dbReference type="Proteomes" id="UP000036681"/>
    </source>
</evidence>
<organism evidence="2 3">
    <name type="scientific">Ascaris lumbricoides</name>
    <name type="common">Giant roundworm</name>
    <dbReference type="NCBI Taxonomy" id="6252"/>
    <lineage>
        <taxon>Eukaryota</taxon>
        <taxon>Metazoa</taxon>
        <taxon>Ecdysozoa</taxon>
        <taxon>Nematoda</taxon>
        <taxon>Chromadorea</taxon>
        <taxon>Rhabditida</taxon>
        <taxon>Spirurina</taxon>
        <taxon>Ascaridomorpha</taxon>
        <taxon>Ascaridoidea</taxon>
        <taxon>Ascarididae</taxon>
        <taxon>Ascaris</taxon>
    </lineage>
</organism>
<dbReference type="AlphaFoldDB" id="A0A0M3IPS9"/>
<protein>
    <submittedName>
        <fullName evidence="3">Hirudin-like factor 1 long variant</fullName>
    </submittedName>
</protein>
<keyword evidence="1" id="KW-0732">Signal</keyword>
<accession>A0A0M3IPS9</accession>
<feature type="chain" id="PRO_5005657426" evidence="1">
    <location>
        <begin position="19"/>
        <end position="49"/>
    </location>
</feature>
<feature type="signal peptide" evidence="1">
    <location>
        <begin position="1"/>
        <end position="18"/>
    </location>
</feature>
<sequence length="49" mass="5409">MRLLLCFLIAFICNYTSGTSNTLRGRCSVTSCKNGGRCVQLANNAFRCM</sequence>
<proteinExistence type="predicted"/>
<keyword evidence="2" id="KW-1185">Reference proteome</keyword>